<organism evidence="1">
    <name type="scientific">CrAss-like virus sp. ctYsL76</name>
    <dbReference type="NCBI Taxonomy" id="2826826"/>
    <lineage>
        <taxon>Viruses</taxon>
        <taxon>Duplodnaviria</taxon>
        <taxon>Heunggongvirae</taxon>
        <taxon>Uroviricota</taxon>
        <taxon>Caudoviricetes</taxon>
        <taxon>Crassvirales</taxon>
    </lineage>
</organism>
<proteinExistence type="predicted"/>
<protein>
    <submittedName>
        <fullName evidence="1">Uncharacterized protein</fullName>
    </submittedName>
</protein>
<reference evidence="1" key="1">
    <citation type="journal article" date="2021" name="Proc. Natl. Acad. Sci. U.S.A.">
        <title>A Catalog of Tens of Thousands of Viruses from Human Metagenomes Reveals Hidden Associations with Chronic Diseases.</title>
        <authorList>
            <person name="Tisza M.J."/>
            <person name="Buck C.B."/>
        </authorList>
    </citation>
    <scope>NUCLEOTIDE SEQUENCE</scope>
    <source>
        <strain evidence="1">CtYsL76</strain>
    </source>
</reference>
<dbReference type="EMBL" id="BK015689">
    <property type="protein sequence ID" value="DAE19946.1"/>
    <property type="molecule type" value="Genomic_DNA"/>
</dbReference>
<name>A0A8S5QLS9_9CAUD</name>
<evidence type="ECO:0000313" key="1">
    <source>
        <dbReference type="EMBL" id="DAE19946.1"/>
    </source>
</evidence>
<accession>A0A8S5QLS9</accession>
<sequence length="41" mass="4563">MGFLLTKALMANIAQLVLPYPVHPTTQARPPASIHRFILSF</sequence>